<organism evidence="3 4">
    <name type="scientific">Novosphingobium marinum</name>
    <dbReference type="NCBI Taxonomy" id="1514948"/>
    <lineage>
        <taxon>Bacteria</taxon>
        <taxon>Pseudomonadati</taxon>
        <taxon>Pseudomonadota</taxon>
        <taxon>Alphaproteobacteria</taxon>
        <taxon>Sphingomonadales</taxon>
        <taxon>Sphingomonadaceae</taxon>
        <taxon>Novosphingobium</taxon>
    </lineage>
</organism>
<feature type="signal peptide" evidence="2">
    <location>
        <begin position="1"/>
        <end position="22"/>
    </location>
</feature>
<name>A0A7Y9XXM5_9SPHN</name>
<sequence>MKANLMSRHATLAPLVALAVLAGCSERRVVPSPAPAPEPEPTVVPPQPRIDWRQAPITPGTWTWGMQGTRSVARFADGLLTLSCDTTARTVTLSRAGIGRGDVPMTILTQHTTRPLTATADMGPPPTISVRFAASDRLLDAMAFSRGRFAVETAGLPTVYAPSWPEVSRVIEDCR</sequence>
<proteinExistence type="predicted"/>
<evidence type="ECO:0000256" key="1">
    <source>
        <dbReference type="SAM" id="MobiDB-lite"/>
    </source>
</evidence>
<protein>
    <recommendedName>
        <fullName evidence="5">Lipoprotein</fullName>
    </recommendedName>
</protein>
<gene>
    <name evidence="3" type="ORF">FHS75_002830</name>
</gene>
<feature type="region of interest" description="Disordered" evidence="1">
    <location>
        <begin position="30"/>
        <end position="51"/>
    </location>
</feature>
<feature type="chain" id="PRO_5030950815" description="Lipoprotein" evidence="2">
    <location>
        <begin position="23"/>
        <end position="175"/>
    </location>
</feature>
<dbReference type="EMBL" id="JACBZF010000005">
    <property type="protein sequence ID" value="NYH96491.1"/>
    <property type="molecule type" value="Genomic_DNA"/>
</dbReference>
<reference evidence="3 4" key="1">
    <citation type="submission" date="2020-07" db="EMBL/GenBank/DDBJ databases">
        <title>Genomic Encyclopedia of Type Strains, Phase IV (KMG-IV): sequencing the most valuable type-strain genomes for metagenomic binning, comparative biology and taxonomic classification.</title>
        <authorList>
            <person name="Goeker M."/>
        </authorList>
    </citation>
    <scope>NUCLEOTIDE SEQUENCE [LARGE SCALE GENOMIC DNA]</scope>
    <source>
        <strain evidence="3 4">DSM 29043</strain>
    </source>
</reference>
<dbReference type="Proteomes" id="UP000522081">
    <property type="component" value="Unassembled WGS sequence"/>
</dbReference>
<dbReference type="PROSITE" id="PS51257">
    <property type="entry name" value="PROKAR_LIPOPROTEIN"/>
    <property type="match status" value="1"/>
</dbReference>
<comment type="caution">
    <text evidence="3">The sequence shown here is derived from an EMBL/GenBank/DDBJ whole genome shotgun (WGS) entry which is preliminary data.</text>
</comment>
<keyword evidence="4" id="KW-1185">Reference proteome</keyword>
<evidence type="ECO:0008006" key="5">
    <source>
        <dbReference type="Google" id="ProtNLM"/>
    </source>
</evidence>
<evidence type="ECO:0000256" key="2">
    <source>
        <dbReference type="SAM" id="SignalP"/>
    </source>
</evidence>
<dbReference type="RefSeq" id="WP_179408329.1">
    <property type="nucleotide sequence ID" value="NZ_BMGF01000005.1"/>
</dbReference>
<accession>A0A7Y9XXM5</accession>
<evidence type="ECO:0000313" key="3">
    <source>
        <dbReference type="EMBL" id="NYH96491.1"/>
    </source>
</evidence>
<evidence type="ECO:0000313" key="4">
    <source>
        <dbReference type="Proteomes" id="UP000522081"/>
    </source>
</evidence>
<keyword evidence="2" id="KW-0732">Signal</keyword>
<feature type="compositionally biased region" description="Pro residues" evidence="1">
    <location>
        <begin position="32"/>
        <end position="48"/>
    </location>
</feature>
<dbReference type="AlphaFoldDB" id="A0A7Y9XXM5"/>